<feature type="domain" description="Pectinesterase inhibitor" evidence="10">
    <location>
        <begin position="31"/>
        <end position="190"/>
    </location>
</feature>
<dbReference type="EMBL" id="JBEDUW010000007">
    <property type="protein sequence ID" value="KAK9912291.1"/>
    <property type="molecule type" value="Genomic_DNA"/>
</dbReference>
<evidence type="ECO:0000313" key="12">
    <source>
        <dbReference type="Proteomes" id="UP001457282"/>
    </source>
</evidence>
<comment type="pathway">
    <text evidence="2 9">Glycan metabolism; pectin degradation; 2-dehydro-3-deoxy-D-gluconate from pectin: step 1/5.</text>
</comment>
<keyword evidence="12" id="KW-1185">Reference proteome</keyword>
<organism evidence="11 12">
    <name type="scientific">Rubus argutus</name>
    <name type="common">Southern blackberry</name>
    <dbReference type="NCBI Taxonomy" id="59490"/>
    <lineage>
        <taxon>Eukaryota</taxon>
        <taxon>Viridiplantae</taxon>
        <taxon>Streptophyta</taxon>
        <taxon>Embryophyta</taxon>
        <taxon>Tracheophyta</taxon>
        <taxon>Spermatophyta</taxon>
        <taxon>Magnoliopsida</taxon>
        <taxon>eudicotyledons</taxon>
        <taxon>Gunneridae</taxon>
        <taxon>Pentapetalae</taxon>
        <taxon>rosids</taxon>
        <taxon>fabids</taxon>
        <taxon>Rosales</taxon>
        <taxon>Rosaceae</taxon>
        <taxon>Rosoideae</taxon>
        <taxon>Rosoideae incertae sedis</taxon>
        <taxon>Rubus</taxon>
    </lineage>
</organism>
<evidence type="ECO:0000313" key="11">
    <source>
        <dbReference type="EMBL" id="KAK9912291.1"/>
    </source>
</evidence>
<keyword evidence="5" id="KW-0964">Secreted</keyword>
<dbReference type="Pfam" id="PF04043">
    <property type="entry name" value="PMEI"/>
    <property type="match status" value="1"/>
</dbReference>
<evidence type="ECO:0000256" key="3">
    <source>
        <dbReference type="ARBA" id="ARBA00006027"/>
    </source>
</evidence>
<dbReference type="InterPro" id="IPR006501">
    <property type="entry name" value="Pectinesterase_inhib_dom"/>
</dbReference>
<evidence type="ECO:0000256" key="5">
    <source>
        <dbReference type="ARBA" id="ARBA00022512"/>
    </source>
</evidence>
<dbReference type="InterPro" id="IPR012334">
    <property type="entry name" value="Pectin_lyas_fold"/>
</dbReference>
<comment type="similarity">
    <text evidence="4">In the C-terminal section; belongs to the pectinesterase family.</text>
</comment>
<dbReference type="AlphaFoldDB" id="A0AAW1VZ03"/>
<sequence>MPRLPTPPSSLFLLVCCFSVIVLAAAAESSESASSASAACKSTLYPKLCRSILSTITSSPSDPYNYGRFSIKQCLKQARKLSKALDQFLHRTKRSSSSSSEANAFEDCRQLSDLNVDYLEAISTELKSAESLNDELVDKVQTLLSGIVTNQQTCYDGLVVAKSTIVNPSNSALSLAFSNTTQLYSVSLGLVTHSLARNLKKKHKKRNGLVTVGHKIREPLETFIEGLRKSSSNKSRGERILDEMESSGIIVNDSVIVSLDGTDNFTSIGDAIDSAPNNTKPEDGYFVIYVRKGHYKEYVVIPKYKKNIMLLGDGINKTVITGKHNFVDGWTTFNSSTFAVSGERFVAIDVTFKNTAGPEKHQAVAVRNNADFSTFYRCSFEGYQDTLYAHSLRQFYKECDIYGTVDFIFGNAAAVFQSCNLYARKPMANQKNAFTAQGRTDPNQNTGISIHNCTIEAAPDLAMDLNSTLNFLGRPWKVYSRTVIMQSYIGPLITSSGWLEWNGSIGLDTLYYGEFENHGPGANTSMRVQWPGYSVLNVTQALNFTVLNFTLGDTWLPDTDIPFSGGLL</sequence>
<accession>A0AAW1VZ03</accession>
<feature type="active site" evidence="8">
    <location>
        <position position="406"/>
    </location>
</feature>
<evidence type="ECO:0000256" key="9">
    <source>
        <dbReference type="RuleBase" id="RU000589"/>
    </source>
</evidence>
<dbReference type="PANTHER" id="PTHR31707">
    <property type="entry name" value="PECTINESTERASE"/>
    <property type="match status" value="1"/>
</dbReference>
<protein>
    <recommendedName>
        <fullName evidence="9">Pectinesterase</fullName>
        <ecNumber evidence="9">3.1.1.11</ecNumber>
    </recommendedName>
</protein>
<evidence type="ECO:0000256" key="6">
    <source>
        <dbReference type="ARBA" id="ARBA00022801"/>
    </source>
</evidence>
<dbReference type="GO" id="GO:0042545">
    <property type="term" value="P:cell wall modification"/>
    <property type="evidence" value="ECO:0007669"/>
    <property type="project" value="UniProtKB-UniRule"/>
</dbReference>
<dbReference type="CDD" id="cd15798">
    <property type="entry name" value="PMEI-like_3"/>
    <property type="match status" value="1"/>
</dbReference>
<evidence type="ECO:0000256" key="7">
    <source>
        <dbReference type="ARBA" id="ARBA00023085"/>
    </source>
</evidence>
<dbReference type="Proteomes" id="UP001457282">
    <property type="component" value="Unassembled WGS sequence"/>
</dbReference>
<feature type="signal peptide" evidence="9">
    <location>
        <begin position="1"/>
        <end position="26"/>
    </location>
</feature>
<evidence type="ECO:0000256" key="8">
    <source>
        <dbReference type="PROSITE-ProRule" id="PRU10040"/>
    </source>
</evidence>
<dbReference type="SUPFAM" id="SSF51126">
    <property type="entry name" value="Pectin lyase-like"/>
    <property type="match status" value="1"/>
</dbReference>
<dbReference type="GO" id="GO:0004857">
    <property type="term" value="F:enzyme inhibitor activity"/>
    <property type="evidence" value="ECO:0007669"/>
    <property type="project" value="InterPro"/>
</dbReference>
<proteinExistence type="inferred from homology"/>
<dbReference type="Gene3D" id="1.20.140.40">
    <property type="entry name" value="Invertase/pectin methylesterase inhibitor family protein"/>
    <property type="match status" value="1"/>
</dbReference>
<comment type="subcellular location">
    <subcellularLocation>
        <location evidence="1">Secreted</location>
        <location evidence="1">Cell wall</location>
    </subcellularLocation>
</comment>
<keyword evidence="6 9" id="KW-0378">Hydrolase</keyword>
<dbReference type="Gene3D" id="2.160.20.10">
    <property type="entry name" value="Single-stranded right-handed beta-helix, Pectin lyase-like"/>
    <property type="match status" value="1"/>
</dbReference>
<name>A0AAW1VZ03_RUBAR</name>
<comment type="catalytic activity">
    <reaction evidence="9">
        <text>[(1-&gt;4)-alpha-D-galacturonosyl methyl ester](n) + n H2O = [(1-&gt;4)-alpha-D-galacturonosyl](n) + n methanol + n H(+)</text>
        <dbReference type="Rhea" id="RHEA:22380"/>
        <dbReference type="Rhea" id="RHEA-COMP:14570"/>
        <dbReference type="Rhea" id="RHEA-COMP:14573"/>
        <dbReference type="ChEBI" id="CHEBI:15377"/>
        <dbReference type="ChEBI" id="CHEBI:15378"/>
        <dbReference type="ChEBI" id="CHEBI:17790"/>
        <dbReference type="ChEBI" id="CHEBI:140522"/>
        <dbReference type="ChEBI" id="CHEBI:140523"/>
        <dbReference type="EC" id="3.1.1.11"/>
    </reaction>
</comment>
<evidence type="ECO:0000256" key="2">
    <source>
        <dbReference type="ARBA" id="ARBA00005184"/>
    </source>
</evidence>
<reference evidence="11 12" key="1">
    <citation type="journal article" date="2023" name="G3 (Bethesda)">
        <title>A chromosome-length genome assembly and annotation of blackberry (Rubus argutus, cv. 'Hillquist').</title>
        <authorList>
            <person name="Bruna T."/>
            <person name="Aryal R."/>
            <person name="Dudchenko O."/>
            <person name="Sargent D.J."/>
            <person name="Mead D."/>
            <person name="Buti M."/>
            <person name="Cavallini A."/>
            <person name="Hytonen T."/>
            <person name="Andres J."/>
            <person name="Pham M."/>
            <person name="Weisz D."/>
            <person name="Mascagni F."/>
            <person name="Usai G."/>
            <person name="Natali L."/>
            <person name="Bassil N."/>
            <person name="Fernandez G.E."/>
            <person name="Lomsadze A."/>
            <person name="Armour M."/>
            <person name="Olukolu B."/>
            <person name="Poorten T."/>
            <person name="Britton C."/>
            <person name="Davik J."/>
            <person name="Ashrafi H."/>
            <person name="Aiden E.L."/>
            <person name="Borodovsky M."/>
            <person name="Worthington M."/>
        </authorList>
    </citation>
    <scope>NUCLEOTIDE SEQUENCE [LARGE SCALE GENOMIC DNA]</scope>
    <source>
        <strain evidence="11">PI 553951</strain>
    </source>
</reference>
<evidence type="ECO:0000256" key="4">
    <source>
        <dbReference type="ARBA" id="ARBA00007786"/>
    </source>
</evidence>
<dbReference type="Pfam" id="PF01095">
    <property type="entry name" value="Pectinesterase"/>
    <property type="match status" value="1"/>
</dbReference>
<dbReference type="GO" id="GO:0045490">
    <property type="term" value="P:pectin catabolic process"/>
    <property type="evidence" value="ECO:0007669"/>
    <property type="project" value="UniProtKB-UniRule"/>
</dbReference>
<dbReference type="InterPro" id="IPR011050">
    <property type="entry name" value="Pectin_lyase_fold/virulence"/>
</dbReference>
<comment type="similarity">
    <text evidence="3">In the N-terminal section; belongs to the PMEI family.</text>
</comment>
<dbReference type="FunFam" id="2.160.20.10:FF:000001">
    <property type="entry name" value="Pectinesterase"/>
    <property type="match status" value="1"/>
</dbReference>
<keyword evidence="5" id="KW-0134">Cell wall</keyword>
<dbReference type="GO" id="GO:0030599">
    <property type="term" value="F:pectinesterase activity"/>
    <property type="evidence" value="ECO:0007669"/>
    <property type="project" value="UniProtKB-UniRule"/>
</dbReference>
<comment type="caution">
    <text evidence="11">The sequence shown here is derived from an EMBL/GenBank/DDBJ whole genome shotgun (WGS) entry which is preliminary data.</text>
</comment>
<dbReference type="SUPFAM" id="SSF101148">
    <property type="entry name" value="Plant invertase/pectin methylesterase inhibitor"/>
    <property type="match status" value="1"/>
</dbReference>
<dbReference type="InterPro" id="IPR035513">
    <property type="entry name" value="Invertase/methylesterase_inhib"/>
</dbReference>
<dbReference type="InterPro" id="IPR000070">
    <property type="entry name" value="Pectinesterase_cat"/>
</dbReference>
<evidence type="ECO:0000256" key="1">
    <source>
        <dbReference type="ARBA" id="ARBA00004191"/>
    </source>
</evidence>
<dbReference type="SMART" id="SM00856">
    <property type="entry name" value="PMEI"/>
    <property type="match status" value="1"/>
</dbReference>
<dbReference type="PROSITE" id="PS00503">
    <property type="entry name" value="PECTINESTERASE_2"/>
    <property type="match status" value="1"/>
</dbReference>
<dbReference type="EC" id="3.1.1.11" evidence="9"/>
<keyword evidence="7 9" id="KW-0063">Aspartyl esterase</keyword>
<dbReference type="InterPro" id="IPR033131">
    <property type="entry name" value="Pectinesterase_Asp_AS"/>
</dbReference>
<gene>
    <name evidence="11" type="ORF">M0R45_036161</name>
</gene>
<feature type="chain" id="PRO_5043109444" description="Pectinesterase" evidence="9">
    <location>
        <begin position="27"/>
        <end position="568"/>
    </location>
</feature>
<evidence type="ECO:0000259" key="10">
    <source>
        <dbReference type="SMART" id="SM00856"/>
    </source>
</evidence>
<keyword evidence="9" id="KW-0732">Signal</keyword>
<dbReference type="NCBIfam" id="TIGR01614">
    <property type="entry name" value="PME_inhib"/>
    <property type="match status" value="1"/>
</dbReference>